<dbReference type="GO" id="GO:0005507">
    <property type="term" value="F:copper ion binding"/>
    <property type="evidence" value="ECO:0007669"/>
    <property type="project" value="InterPro"/>
</dbReference>
<dbReference type="PRINTS" id="PR00258">
    <property type="entry name" value="SPERACTRCPTR"/>
</dbReference>
<dbReference type="SMART" id="SM00202">
    <property type="entry name" value="SR"/>
    <property type="match status" value="4"/>
</dbReference>
<proteinExistence type="predicted"/>
<protein>
    <recommendedName>
        <fullName evidence="11">SRCR domain-containing protein</fullName>
    </recommendedName>
</protein>
<keyword evidence="8" id="KW-0325">Glycoprotein</keyword>
<dbReference type="Pfam" id="PF00530">
    <property type="entry name" value="SRCR"/>
    <property type="match status" value="4"/>
</dbReference>
<evidence type="ECO:0000256" key="7">
    <source>
        <dbReference type="ARBA" id="ARBA00023157"/>
    </source>
</evidence>
<keyword evidence="6" id="KW-0472">Membrane</keyword>
<evidence type="ECO:0000256" key="4">
    <source>
        <dbReference type="ARBA" id="ARBA00022737"/>
    </source>
</evidence>
<dbReference type="FunFam" id="3.10.250.10:FF:000016">
    <property type="entry name" value="Scavenger receptor cysteine-rich protein type 12"/>
    <property type="match status" value="1"/>
</dbReference>
<dbReference type="AlphaFoldDB" id="A0A8C6VFW2"/>
<feature type="signal peptide" evidence="10">
    <location>
        <begin position="1"/>
        <end position="25"/>
    </location>
</feature>
<keyword evidence="4" id="KW-0677">Repeat</keyword>
<keyword evidence="2" id="KW-0812">Transmembrane</keyword>
<dbReference type="PROSITE" id="PS50287">
    <property type="entry name" value="SRCR_2"/>
    <property type="match status" value="4"/>
</dbReference>
<feature type="disulfide bond" evidence="9">
    <location>
        <begin position="71"/>
        <end position="132"/>
    </location>
</feature>
<dbReference type="OMA" id="DHWGLSE"/>
<feature type="disulfide bond" evidence="9">
    <location>
        <begin position="327"/>
        <end position="388"/>
    </location>
</feature>
<evidence type="ECO:0000313" key="12">
    <source>
        <dbReference type="Ensembl" id="ENSNNAP00000005117.1"/>
    </source>
</evidence>
<evidence type="ECO:0000256" key="8">
    <source>
        <dbReference type="ARBA" id="ARBA00023180"/>
    </source>
</evidence>
<feature type="disulfide bond" evidence="9">
    <location>
        <begin position="314"/>
        <end position="378"/>
    </location>
</feature>
<feature type="disulfide bond" evidence="9">
    <location>
        <begin position="459"/>
        <end position="469"/>
    </location>
</feature>
<dbReference type="InterPro" id="IPR001190">
    <property type="entry name" value="SRCR"/>
</dbReference>
<dbReference type="PRINTS" id="PR00074">
    <property type="entry name" value="LYSYLOXIDASE"/>
</dbReference>
<dbReference type="GO" id="GO:0016020">
    <property type="term" value="C:membrane"/>
    <property type="evidence" value="ECO:0007669"/>
    <property type="project" value="UniProtKB-SubCell"/>
</dbReference>
<dbReference type="PANTHER" id="PTHR45817:SF5">
    <property type="entry name" value="LYSYL OXIDASE HOMOLOG 4"/>
    <property type="match status" value="1"/>
</dbReference>
<reference evidence="12" key="1">
    <citation type="submission" date="2025-08" db="UniProtKB">
        <authorList>
            <consortium name="Ensembl"/>
        </authorList>
    </citation>
    <scope>IDENTIFICATION</scope>
</reference>
<dbReference type="OrthoDB" id="547291at2759"/>
<sequence length="702" mass="78201">MLPLQVYPLPFLLFLLLCLQVPSWAKHPKIKLRLVGPRSQAGEGRLEVLYKGQWGTVCDDDFNIHVANVACRELGYDQAINWAHSAKYGSGDGPIWLDNMRCSGTESSLAECASNVWGVTDCNHNEDSGVVCTGPRRLNSAASHIQLQIEEVRIKPILARAKLSSPVTEGAVEVKLQGHWRQVCDAGWTRNNTRVLCGMLGFPHDGQVATGFYRYDLTKKNTFWIHQIKCLGTEVHLGECKLHMLPKAQNQSACPHGMHALVNCIAGPEFQPKKAKLTSHSKPKQEPQVRLRAGAHIGEGRVEVLIGNQWGTVCDEGWNLPAASVVCRQLGYGTAREALSGAQLGQGLGPIHLTRVRCRGHERSLVDCRSQRAAQTGCRHDNDVAVRCNVPQTDVQRQIRLAGGRTSEEGVVEVLVPRGSAFHWGAVCGAHWGLKEAMVVCRQMGKGFASHALQVMVRCKGTELSILQCQHHGPVHCPNGGGVLLQESPLVEETAYLEDRPLNMLYCAHEEGCLSASADRMNWPEGYRRLLRFSSQIHNLGRADFLPKIGRHAWIWHECHRHFHSIEVFTHYDLLTLNGSKVAEGHKASFCLEDTNCPEGKRKLMRLKREHFGCANFGEQGVSVGCWDTYRHDIDCQWIDITDVPLGVIVNPKQEVSESDFSNNALRCQCQYEGHRIWLHGCHTGINTTESLNYDRKINCVP</sequence>
<dbReference type="GO" id="GO:0030199">
    <property type="term" value="P:collagen fibril organization"/>
    <property type="evidence" value="ECO:0007669"/>
    <property type="project" value="TreeGrafter"/>
</dbReference>
<dbReference type="GeneTree" id="ENSGT00940000157042"/>
<evidence type="ECO:0000256" key="5">
    <source>
        <dbReference type="ARBA" id="ARBA00022989"/>
    </source>
</evidence>
<feature type="domain" description="SRCR" evidence="11">
    <location>
        <begin position="32"/>
        <end position="133"/>
    </location>
</feature>
<keyword evidence="5" id="KW-1133">Transmembrane helix</keyword>
<evidence type="ECO:0000259" key="11">
    <source>
        <dbReference type="PROSITE" id="PS50287"/>
    </source>
</evidence>
<dbReference type="InterPro" id="IPR001695">
    <property type="entry name" value="Lysyl_oxidase"/>
</dbReference>
<dbReference type="InterPro" id="IPR050912">
    <property type="entry name" value="LOX-like_protein"/>
</dbReference>
<feature type="disulfide bond" evidence="9">
    <location>
        <begin position="102"/>
        <end position="112"/>
    </location>
</feature>
<comment type="caution">
    <text evidence="9">Lacks conserved residue(s) required for the propagation of feature annotation.</text>
</comment>
<feature type="domain" description="SRCR" evidence="11">
    <location>
        <begin position="159"/>
        <end position="265"/>
    </location>
</feature>
<dbReference type="PROSITE" id="PS00420">
    <property type="entry name" value="SRCR_1"/>
    <property type="match status" value="2"/>
</dbReference>
<dbReference type="GO" id="GO:0004720">
    <property type="term" value="F:protein-lysine 6-oxidase activity"/>
    <property type="evidence" value="ECO:0007669"/>
    <property type="project" value="TreeGrafter"/>
</dbReference>
<feature type="domain" description="SRCR" evidence="11">
    <location>
        <begin position="289"/>
        <end position="389"/>
    </location>
</feature>
<dbReference type="FunFam" id="3.10.250.10:FF:000001">
    <property type="entry name" value="Lysyl oxidase 4 isoform X1"/>
    <property type="match status" value="2"/>
</dbReference>
<dbReference type="Pfam" id="PF01186">
    <property type="entry name" value="Lysyl_oxidase"/>
    <property type="match status" value="1"/>
</dbReference>
<feature type="disulfide bond" evidence="9">
    <location>
        <begin position="358"/>
        <end position="368"/>
    </location>
</feature>
<accession>A0A8C6VFW2</accession>
<evidence type="ECO:0000256" key="9">
    <source>
        <dbReference type="PROSITE-ProRule" id="PRU00196"/>
    </source>
</evidence>
<evidence type="ECO:0000256" key="10">
    <source>
        <dbReference type="SAM" id="SignalP"/>
    </source>
</evidence>
<dbReference type="Gene3D" id="3.10.250.10">
    <property type="entry name" value="SRCR-like domain"/>
    <property type="match status" value="4"/>
</dbReference>
<dbReference type="SUPFAM" id="SSF56487">
    <property type="entry name" value="SRCR-like"/>
    <property type="match status" value="4"/>
</dbReference>
<dbReference type="PANTHER" id="PTHR45817">
    <property type="entry name" value="LYSYL OXIDASE-LIKE-RELATED"/>
    <property type="match status" value="1"/>
</dbReference>
<evidence type="ECO:0000256" key="3">
    <source>
        <dbReference type="ARBA" id="ARBA00022729"/>
    </source>
</evidence>
<feature type="disulfide bond" evidence="9">
    <location>
        <begin position="230"/>
        <end position="240"/>
    </location>
</feature>
<evidence type="ECO:0000256" key="6">
    <source>
        <dbReference type="ARBA" id="ARBA00023136"/>
    </source>
</evidence>
<reference evidence="12" key="2">
    <citation type="submission" date="2025-09" db="UniProtKB">
        <authorList>
            <consortium name="Ensembl"/>
        </authorList>
    </citation>
    <scope>IDENTIFICATION</scope>
</reference>
<evidence type="ECO:0000256" key="1">
    <source>
        <dbReference type="ARBA" id="ARBA00004167"/>
    </source>
</evidence>
<dbReference type="InterPro" id="IPR036772">
    <property type="entry name" value="SRCR-like_dom_sf"/>
</dbReference>
<keyword evidence="3 10" id="KW-0732">Signal</keyword>
<evidence type="ECO:0000313" key="13">
    <source>
        <dbReference type="Proteomes" id="UP000694559"/>
    </source>
</evidence>
<feature type="disulfide bond" evidence="9">
    <location>
        <begin position="58"/>
        <end position="122"/>
    </location>
</feature>
<evidence type="ECO:0000256" key="2">
    <source>
        <dbReference type="ARBA" id="ARBA00022692"/>
    </source>
</evidence>
<dbReference type="Proteomes" id="UP000694559">
    <property type="component" value="Unplaced"/>
</dbReference>
<dbReference type="GO" id="GO:0005615">
    <property type="term" value="C:extracellular space"/>
    <property type="evidence" value="ECO:0007669"/>
    <property type="project" value="TreeGrafter"/>
</dbReference>
<keyword evidence="7 9" id="KW-1015">Disulfide bond</keyword>
<feature type="chain" id="PRO_5034283513" description="SRCR domain-containing protein" evidence="10">
    <location>
        <begin position="26"/>
        <end position="702"/>
    </location>
</feature>
<organism evidence="12 13">
    <name type="scientific">Naja naja</name>
    <name type="common">Indian cobra</name>
    <dbReference type="NCBI Taxonomy" id="35670"/>
    <lineage>
        <taxon>Eukaryota</taxon>
        <taxon>Metazoa</taxon>
        <taxon>Chordata</taxon>
        <taxon>Craniata</taxon>
        <taxon>Vertebrata</taxon>
        <taxon>Euteleostomi</taxon>
        <taxon>Lepidosauria</taxon>
        <taxon>Squamata</taxon>
        <taxon>Bifurcata</taxon>
        <taxon>Unidentata</taxon>
        <taxon>Episquamata</taxon>
        <taxon>Toxicofera</taxon>
        <taxon>Serpentes</taxon>
        <taxon>Colubroidea</taxon>
        <taxon>Elapidae</taxon>
        <taxon>Elapinae</taxon>
        <taxon>Naja</taxon>
    </lineage>
</organism>
<dbReference type="Ensembl" id="ENSNNAT00000005343.1">
    <property type="protein sequence ID" value="ENSNNAP00000005117.1"/>
    <property type="gene ID" value="ENSNNAG00000003322.1"/>
</dbReference>
<comment type="subcellular location">
    <subcellularLocation>
        <location evidence="1">Membrane</location>
        <topology evidence="1">Single-pass membrane protein</topology>
    </subcellularLocation>
</comment>
<keyword evidence="13" id="KW-1185">Reference proteome</keyword>
<name>A0A8C6VFW2_NAJNA</name>
<feature type="domain" description="SRCR" evidence="11">
    <location>
        <begin position="399"/>
        <end position="471"/>
    </location>
</feature>